<dbReference type="Proteomes" id="UP000244128">
    <property type="component" value="Unassembled WGS sequence"/>
</dbReference>
<gene>
    <name evidence="1" type="ORF">C8R26_10826</name>
</gene>
<dbReference type="RefSeq" id="WP_107802960.1">
    <property type="nucleotide sequence ID" value="NZ_QAOI01000008.1"/>
</dbReference>
<evidence type="ECO:0000313" key="1">
    <source>
        <dbReference type="EMBL" id="PTQ77380.1"/>
    </source>
</evidence>
<protein>
    <submittedName>
        <fullName evidence="1">Uncharacterized protein</fullName>
    </submittedName>
</protein>
<dbReference type="AlphaFoldDB" id="A0A2T5I0M7"/>
<reference evidence="1 2" key="1">
    <citation type="submission" date="2018-04" db="EMBL/GenBank/DDBJ databases">
        <title>Active sludge and wastewater microbial communities from Klosterneuburg, Austria.</title>
        <authorList>
            <person name="Wagner M."/>
        </authorList>
    </citation>
    <scope>NUCLEOTIDE SEQUENCE [LARGE SCALE GENOMIC DNA]</scope>
    <source>
        <strain evidence="1 2">Nm49</strain>
    </source>
</reference>
<organism evidence="1 2">
    <name type="scientific">Nitrosomonas oligotropha</name>
    <dbReference type="NCBI Taxonomy" id="42354"/>
    <lineage>
        <taxon>Bacteria</taxon>
        <taxon>Pseudomonadati</taxon>
        <taxon>Pseudomonadota</taxon>
        <taxon>Betaproteobacteria</taxon>
        <taxon>Nitrosomonadales</taxon>
        <taxon>Nitrosomonadaceae</taxon>
        <taxon>Nitrosomonas</taxon>
    </lineage>
</organism>
<accession>A0A2T5I0M7</accession>
<dbReference type="EMBL" id="QAOI01000008">
    <property type="protein sequence ID" value="PTQ77380.1"/>
    <property type="molecule type" value="Genomic_DNA"/>
</dbReference>
<sequence>MAKKKLENEEDTFDVKDALIKKTKEARIRWRKIVKSNELERYEFQGESERSPKKYLYLVKPGAWWEEMQAEIEKLEVKIKNAGFVGRKKPRKLWLPELIQDAAIITIKTYQARSLRVVLSEAAADFAHKEGLKAAEIKKTVIKNGRKKRSIDSKTGLNYKLRVITASSKINYHGFPNWTVCLCSNEKLPEVYEEAPEYTPKSKAKIPLCESKDGNRVLVGWKKSTKEDSSPTI</sequence>
<name>A0A2T5I0M7_9PROT</name>
<comment type="caution">
    <text evidence="1">The sequence shown here is derived from an EMBL/GenBank/DDBJ whole genome shotgun (WGS) entry which is preliminary data.</text>
</comment>
<proteinExistence type="predicted"/>
<evidence type="ECO:0000313" key="2">
    <source>
        <dbReference type="Proteomes" id="UP000244128"/>
    </source>
</evidence>